<evidence type="ECO:0000256" key="2">
    <source>
        <dbReference type="ARBA" id="ARBA00022801"/>
    </source>
</evidence>
<dbReference type="AlphaFoldDB" id="T1BKG2"/>
<dbReference type="PANTHER" id="PTHR31793:SF27">
    <property type="entry name" value="NOVEL THIOESTERASE SUPERFAMILY DOMAIN AND SAPOSIN A-TYPE DOMAIN CONTAINING PROTEIN (0610012H03RIK)"/>
    <property type="match status" value="1"/>
</dbReference>
<dbReference type="InterPro" id="IPR050563">
    <property type="entry name" value="4-hydroxybenzoyl-CoA_TE"/>
</dbReference>
<gene>
    <name evidence="3" type="ORF">B1B_10042</name>
</gene>
<accession>T1BKG2</accession>
<keyword evidence="2" id="KW-0378">Hydrolase</keyword>
<dbReference type="SUPFAM" id="SSF54637">
    <property type="entry name" value="Thioesterase/thiol ester dehydrase-isomerase"/>
    <property type="match status" value="1"/>
</dbReference>
<name>T1BKG2_9ZZZZ</name>
<proteinExistence type="inferred from homology"/>
<comment type="similarity">
    <text evidence="1">Belongs to the 4-hydroxybenzoyl-CoA thioesterase family.</text>
</comment>
<reference evidence="3" key="2">
    <citation type="journal article" date="2014" name="ISME J.">
        <title>Microbial stratification in low pH oxic and suboxic macroscopic growths along an acid mine drainage.</title>
        <authorList>
            <person name="Mendez-Garcia C."/>
            <person name="Mesa V."/>
            <person name="Sprenger R.R."/>
            <person name="Richter M."/>
            <person name="Diez M.S."/>
            <person name="Solano J."/>
            <person name="Bargiela R."/>
            <person name="Golyshina O.V."/>
            <person name="Manteca A."/>
            <person name="Ramos J.L."/>
            <person name="Gallego J.R."/>
            <person name="Llorente I."/>
            <person name="Martins Dos Santos V.A."/>
            <person name="Jensen O.N."/>
            <person name="Pelaez A.I."/>
            <person name="Sanchez J."/>
            <person name="Ferrer M."/>
        </authorList>
    </citation>
    <scope>NUCLEOTIDE SEQUENCE</scope>
</reference>
<dbReference type="Pfam" id="PF13279">
    <property type="entry name" value="4HBT_2"/>
    <property type="match status" value="1"/>
</dbReference>
<dbReference type="CDD" id="cd00586">
    <property type="entry name" value="4HBT"/>
    <property type="match status" value="1"/>
</dbReference>
<dbReference type="PANTHER" id="PTHR31793">
    <property type="entry name" value="4-HYDROXYBENZOYL-COA THIOESTERASE FAMILY MEMBER"/>
    <property type="match status" value="1"/>
</dbReference>
<comment type="caution">
    <text evidence="3">The sequence shown here is derived from an EMBL/GenBank/DDBJ whole genome shotgun (WGS) entry which is preliminary data.</text>
</comment>
<reference evidence="3" key="1">
    <citation type="submission" date="2013-08" db="EMBL/GenBank/DDBJ databases">
        <authorList>
            <person name="Mendez C."/>
            <person name="Richter M."/>
            <person name="Ferrer M."/>
            <person name="Sanchez J."/>
        </authorList>
    </citation>
    <scope>NUCLEOTIDE SEQUENCE</scope>
</reference>
<evidence type="ECO:0000256" key="1">
    <source>
        <dbReference type="ARBA" id="ARBA00005953"/>
    </source>
</evidence>
<evidence type="ECO:0000313" key="3">
    <source>
        <dbReference type="EMBL" id="EQD53774.1"/>
    </source>
</evidence>
<dbReference type="GO" id="GO:0047617">
    <property type="term" value="F:fatty acyl-CoA hydrolase activity"/>
    <property type="evidence" value="ECO:0007669"/>
    <property type="project" value="TreeGrafter"/>
</dbReference>
<dbReference type="EMBL" id="AUZY01006617">
    <property type="protein sequence ID" value="EQD53774.1"/>
    <property type="molecule type" value="Genomic_DNA"/>
</dbReference>
<dbReference type="InterPro" id="IPR029069">
    <property type="entry name" value="HotDog_dom_sf"/>
</dbReference>
<dbReference type="Gene3D" id="3.10.129.10">
    <property type="entry name" value="Hotdog Thioesterase"/>
    <property type="match status" value="1"/>
</dbReference>
<organism evidence="3">
    <name type="scientific">mine drainage metagenome</name>
    <dbReference type="NCBI Taxonomy" id="410659"/>
    <lineage>
        <taxon>unclassified sequences</taxon>
        <taxon>metagenomes</taxon>
        <taxon>ecological metagenomes</taxon>
    </lineage>
</organism>
<sequence length="156" mass="17900">MAAPIAPEPTAPWPTHRRFYIEYRYLDVLEHLNHAAYFGFMETLRCEYYLPLLSNSPPHLHPSQLDIIIAEASCRYFAPVLYGEEILGEVTVARPLGRTSFVLLYRFSRKGGKEVVARGRSVVVCYDYAKGEKKAIPEDRRRAMERHAVDPASEGW</sequence>
<protein>
    <submittedName>
        <fullName evidence="3">Thioesterase superfamily protein</fullName>
    </submittedName>
</protein>